<dbReference type="HOGENOM" id="CLU_1197815_0_0_5"/>
<evidence type="ECO:0000313" key="2">
    <source>
        <dbReference type="Proteomes" id="UP000005667"/>
    </source>
</evidence>
<dbReference type="Proteomes" id="UP000005667">
    <property type="component" value="Plasmid AZO_p1"/>
</dbReference>
<keyword evidence="1" id="KW-0614">Plasmid</keyword>
<dbReference type="Gene3D" id="3.90.226.10">
    <property type="entry name" value="2-enoyl-CoA Hydratase, Chain A, domain 1"/>
    <property type="match status" value="1"/>
</dbReference>
<sequence>MAATLNGSSGEVVMSVQALGRKIGFGVALGGLLVAGAAFSHAATQPAATQPSSTHRASVSLTPVTVNPAPAAPASAEFPDAILSRSDQGEATVLRLDGIITPGAERRFVDALHALPARHPVVVELSSPGGFTAAGYRMIDAVLAERQGGRPVATRVRDGDSCESMCVGLYLAGYPRYAAPRAEFMVHAPRMAENGRMTMRSTQAMVQRLVSLGASPAWIQRVTAAGGFSGARDYRETADRLTADGANIVTDLLR</sequence>
<gene>
    <name evidence="1" type="ordered locus">AZOLI_p10274</name>
</gene>
<dbReference type="AlphaFoldDB" id="G7ZBB0"/>
<dbReference type="KEGG" id="ali:AZOLI_p10274"/>
<dbReference type="SUPFAM" id="SSF52096">
    <property type="entry name" value="ClpP/crotonase"/>
    <property type="match status" value="1"/>
</dbReference>
<protein>
    <submittedName>
        <fullName evidence="1">Uncharacterized protein</fullName>
    </submittedName>
</protein>
<dbReference type="EMBL" id="FQ311869">
    <property type="protein sequence ID" value="CBS88563.1"/>
    <property type="molecule type" value="Genomic_DNA"/>
</dbReference>
<keyword evidence="2" id="KW-1185">Reference proteome</keyword>
<evidence type="ECO:0000313" key="1">
    <source>
        <dbReference type="EMBL" id="CBS88563.1"/>
    </source>
</evidence>
<organism evidence="1 2">
    <name type="scientific">Azospirillum lipoferum (strain 4B)</name>
    <dbReference type="NCBI Taxonomy" id="862719"/>
    <lineage>
        <taxon>Bacteria</taxon>
        <taxon>Pseudomonadati</taxon>
        <taxon>Pseudomonadota</taxon>
        <taxon>Alphaproteobacteria</taxon>
        <taxon>Rhodospirillales</taxon>
        <taxon>Azospirillaceae</taxon>
        <taxon>Azospirillum</taxon>
    </lineage>
</organism>
<proteinExistence type="predicted"/>
<accession>G7ZBB0</accession>
<name>G7ZBB0_AZOL4</name>
<geneLocation type="plasmid" evidence="1 2">
    <name>AZO_p1</name>
</geneLocation>
<dbReference type="InterPro" id="IPR029045">
    <property type="entry name" value="ClpP/crotonase-like_dom_sf"/>
</dbReference>
<reference evidence="2" key="1">
    <citation type="journal article" date="2011" name="PLoS Genet.">
        <title>Azospirillum genomes reveal transition of bacteria from aquatic to terrestrial environments.</title>
        <authorList>
            <person name="Wisniewski-Dye F."/>
            <person name="Borziak K."/>
            <person name="Khalsa-Moyers G."/>
            <person name="Alexandre G."/>
            <person name="Sukharnikov L.O."/>
            <person name="Wuichet K."/>
            <person name="Hurst G.B."/>
            <person name="McDonald W.H."/>
            <person name="Robertson J.S."/>
            <person name="Barbe V."/>
            <person name="Calteau A."/>
            <person name="Rouy Z."/>
            <person name="Mangenot S."/>
            <person name="Prigent-Combaret C."/>
            <person name="Normand P."/>
            <person name="Boyer M."/>
            <person name="Siguier P."/>
            <person name="Dessaux Y."/>
            <person name="Elmerich C."/>
            <person name="Condemine G."/>
            <person name="Krishnen G."/>
            <person name="Kennedy I."/>
            <person name="Paterson A.H."/>
            <person name="Gonzalez V."/>
            <person name="Mavingui P."/>
            <person name="Zhulin I.B."/>
        </authorList>
    </citation>
    <scope>NUCLEOTIDE SEQUENCE [LARGE SCALE GENOMIC DNA]</scope>
    <source>
        <strain evidence="2">4B</strain>
    </source>
</reference>